<evidence type="ECO:0000256" key="1">
    <source>
        <dbReference type="SAM" id="MobiDB-lite"/>
    </source>
</evidence>
<feature type="region of interest" description="Disordered" evidence="1">
    <location>
        <begin position="997"/>
        <end position="1022"/>
    </location>
</feature>
<name>A0A8X6TA81_NEPPI</name>
<dbReference type="EMBL" id="BMAW01052971">
    <property type="protein sequence ID" value="GFS88569.1"/>
    <property type="molecule type" value="Genomic_DNA"/>
</dbReference>
<evidence type="ECO:0000313" key="3">
    <source>
        <dbReference type="Proteomes" id="UP000887013"/>
    </source>
</evidence>
<feature type="compositionally biased region" description="Polar residues" evidence="1">
    <location>
        <begin position="853"/>
        <end position="869"/>
    </location>
</feature>
<sequence length="1022" mass="116275">MIIVLTVIVPKFHCDINTQNSKAIISNIYAFQLPRRPQEAEKISYENVYLTSSQGLVTTNPKAKRLQIGVLSPIEISESNLNFSHTSLPQESYSNGLNYSLTHSLKNHQVDSNYFVPNMRETPSVDLKQLNTGQLKDQISHVGYILEKNQNPDSIFVQQENSGLTKINVNHNSKLNADSLHSKRVKKVPIVLITIQKETNSQKKGESNTDFEPKTQYSYHNTLNHKQNYSDYVDLLSKEHANYKPSLLTNITENHQQTIKKLLNVELEPNSPREISNNFANKPIENDNMFEYSIPQNEEDNSQALEWKPMDGSRFKKFEDNVAISGYSQDQSNQNNGNTNRESHNIQYKSPFLEEINPFHSKAQMAEPSSVQQPNSYHTIVSLSGTNSHQRVNSQDLKQLILYNNNSIRNKQQLLLPHKSVDGNSYQRQNSRDSGTRTDFQNVTFPSNIKENSNVLPQLVSGIYVQTGALQLNSHPQSHPNINEEYKTANSERQRPMQAISMVQNQNSGYLMADYIKSSLVNSQNQYTSLPNKPEESPIVYESNNASQTEIDFNLQIPSTHELHASSNNENSNTFINKDSNMMYPNFHKFHPFVNQNVQSYVQNTNQKISTRTPTNKPLTHSDGYIIFPLDDKYIVQNDGQSGKNYNIILTQRSTAYGPVMKLMMNNNPQQTGANIENIDYSFNKETEEKNFDNDANLNYNQATGAGMNSNYKYNDDPSPAYDLNRDEILSNTFIPASNSYINPEVNFRMLPNQMSTESETSDDTNYRSENSESIQPEIVHDTISTSSESNENRNNGYENFQKQFSMNYEPHIRQNADYRSPEIQYVYQNMNEKRLENDAIRSLNQAVYDGNPVSNTNDGSSKYENYYQNSDSSSPSDNSHIELNKKLRHNFGIYSMNQHTSDDFGGKELVASFAKSSNTSELDNISKNPKKDILGSSSPEALLLVLVSSKNAHPINYHNNDEGSSTEEANESSAVKVVELLKQNQNAKSLIQSFYSSATRDKRQESTDDLNKKFSPNKKEK</sequence>
<feature type="region of interest" description="Disordered" evidence="1">
    <location>
        <begin position="416"/>
        <end position="439"/>
    </location>
</feature>
<feature type="compositionally biased region" description="Low complexity" evidence="1">
    <location>
        <begin position="870"/>
        <end position="879"/>
    </location>
</feature>
<accession>A0A8X6TA81</accession>
<feature type="compositionally biased region" description="Basic and acidic residues" evidence="1">
    <location>
        <begin position="1000"/>
        <end position="1022"/>
    </location>
</feature>
<comment type="caution">
    <text evidence="2">The sequence shown here is derived from an EMBL/GenBank/DDBJ whole genome shotgun (WGS) entry which is preliminary data.</text>
</comment>
<gene>
    <name evidence="2" type="primary">AVEN_100532_1</name>
    <name evidence="2" type="ORF">NPIL_13391</name>
</gene>
<dbReference type="AlphaFoldDB" id="A0A8X6TA81"/>
<keyword evidence="3" id="KW-1185">Reference proteome</keyword>
<feature type="region of interest" description="Disordered" evidence="1">
    <location>
        <begin position="755"/>
        <end position="775"/>
    </location>
</feature>
<feature type="region of interest" description="Disordered" evidence="1">
    <location>
        <begin position="849"/>
        <end position="881"/>
    </location>
</feature>
<protein>
    <submittedName>
        <fullName evidence="2">Uncharacterized protein</fullName>
    </submittedName>
</protein>
<dbReference type="Proteomes" id="UP000887013">
    <property type="component" value="Unassembled WGS sequence"/>
</dbReference>
<evidence type="ECO:0000313" key="2">
    <source>
        <dbReference type="EMBL" id="GFS88569.1"/>
    </source>
</evidence>
<organism evidence="2 3">
    <name type="scientific">Nephila pilipes</name>
    <name type="common">Giant wood spider</name>
    <name type="synonym">Nephila maculata</name>
    <dbReference type="NCBI Taxonomy" id="299642"/>
    <lineage>
        <taxon>Eukaryota</taxon>
        <taxon>Metazoa</taxon>
        <taxon>Ecdysozoa</taxon>
        <taxon>Arthropoda</taxon>
        <taxon>Chelicerata</taxon>
        <taxon>Arachnida</taxon>
        <taxon>Araneae</taxon>
        <taxon>Araneomorphae</taxon>
        <taxon>Entelegynae</taxon>
        <taxon>Araneoidea</taxon>
        <taxon>Nephilidae</taxon>
        <taxon>Nephila</taxon>
    </lineage>
</organism>
<proteinExistence type="predicted"/>
<reference evidence="2" key="1">
    <citation type="submission" date="2020-08" db="EMBL/GenBank/DDBJ databases">
        <title>Multicomponent nature underlies the extraordinary mechanical properties of spider dragline silk.</title>
        <authorList>
            <person name="Kono N."/>
            <person name="Nakamura H."/>
            <person name="Mori M."/>
            <person name="Yoshida Y."/>
            <person name="Ohtoshi R."/>
            <person name="Malay A.D."/>
            <person name="Moran D.A.P."/>
            <person name="Tomita M."/>
            <person name="Numata K."/>
            <person name="Arakawa K."/>
        </authorList>
    </citation>
    <scope>NUCLEOTIDE SEQUENCE</scope>
</reference>
<dbReference type="OrthoDB" id="6428249at2759"/>